<dbReference type="AlphaFoldDB" id="A0A2A5T768"/>
<dbReference type="Pfam" id="PF16363">
    <property type="entry name" value="GDP_Man_Dehyd"/>
    <property type="match status" value="1"/>
</dbReference>
<sequence>MELKQFFQDKKVFVTGHTGFKGAWLCWWLKTLGAEVTGFALPPVDTRGNLFNLTTLKSEINSIEADINDLTKLTKALQKSTAQIVLHLAAQPLVLASYDDPVGNYQTNVMGTINMLEAIRQSPNVQASVMVTTDKCYENKEWLWPYKETDQLGGHDPYSSSKAMAEIAISAYYRSFLKQKNIGIASARAGNVIGGGDFADNRIIPDIVESIVEHKTLTLRNPNAIRPWQHVLDALYGYLQLTKSLYTDRETFSTSFNFSPQDTSNQHTVEYITQTFIDACGVGEYCIDSKEAEVHEATNLRLDASKARSMLCWQPAFTTQQGIGFTASWYKNHLNKTNNPKDYTLEQIATYNKLINQ</sequence>
<dbReference type="Proteomes" id="UP000219020">
    <property type="component" value="Plasmid pMJ1"/>
</dbReference>
<dbReference type="InterPro" id="IPR016040">
    <property type="entry name" value="NAD(P)-bd_dom"/>
</dbReference>
<keyword evidence="3" id="KW-1185">Reference proteome</keyword>
<evidence type="ECO:0000313" key="2">
    <source>
        <dbReference type="EMBL" id="PCS23994.1"/>
    </source>
</evidence>
<keyword evidence="2" id="KW-0614">Plasmid</keyword>
<dbReference type="Gene3D" id="3.90.25.10">
    <property type="entry name" value="UDP-galactose 4-epimerase, domain 1"/>
    <property type="match status" value="1"/>
</dbReference>
<dbReference type="RefSeq" id="WP_223824052.1">
    <property type="nucleotide sequence ID" value="NZ_CAWNJE010000001.1"/>
</dbReference>
<feature type="domain" description="NAD(P)-binding" evidence="1">
    <location>
        <begin position="13"/>
        <end position="323"/>
    </location>
</feature>
<dbReference type="GeneID" id="66950638"/>
<proteinExistence type="predicted"/>
<evidence type="ECO:0000313" key="3">
    <source>
        <dbReference type="Proteomes" id="UP000219020"/>
    </source>
</evidence>
<dbReference type="PANTHER" id="PTHR43000">
    <property type="entry name" value="DTDP-D-GLUCOSE 4,6-DEHYDRATASE-RELATED"/>
    <property type="match status" value="1"/>
</dbReference>
<evidence type="ECO:0000259" key="1">
    <source>
        <dbReference type="Pfam" id="PF16363"/>
    </source>
</evidence>
<dbReference type="NCBIfam" id="TIGR02622">
    <property type="entry name" value="CDP_4_6_dhtase"/>
    <property type="match status" value="1"/>
</dbReference>
<dbReference type="SUPFAM" id="SSF51735">
    <property type="entry name" value="NAD(P)-binding Rossmann-fold domains"/>
    <property type="match status" value="1"/>
</dbReference>
<geneLocation type="plasmid" evidence="3">
    <name>pmj1</name>
</geneLocation>
<reference evidence="3" key="1">
    <citation type="submission" date="2017-04" db="EMBL/GenBank/DDBJ databases">
        <title>Genome evolution of the luminous symbionts of deep sea anglerfish.</title>
        <authorList>
            <person name="Hendry T.A."/>
        </authorList>
    </citation>
    <scope>NUCLEOTIDE SEQUENCE [LARGE SCALE GENOMIC DNA]</scope>
    <source>
        <plasmid evidence="3">pmj1</plasmid>
    </source>
</reference>
<dbReference type="InterPro" id="IPR013445">
    <property type="entry name" value="CDP_4_6_deHydtase"/>
</dbReference>
<name>A0A2A5T768_9GAMM</name>
<comment type="caution">
    <text evidence="2">The sequence shown here is derived from an EMBL/GenBank/DDBJ whole genome shotgun (WGS) entry which is preliminary data.</text>
</comment>
<dbReference type="InterPro" id="IPR036291">
    <property type="entry name" value="NAD(P)-bd_dom_sf"/>
</dbReference>
<gene>
    <name evidence="2" type="ORF">BTN49_0360</name>
</gene>
<organism evidence="2 3">
    <name type="scientific">Candidatus Enterovibrio escicola</name>
    <dbReference type="NCBI Taxonomy" id="1927127"/>
    <lineage>
        <taxon>Bacteria</taxon>
        <taxon>Pseudomonadati</taxon>
        <taxon>Pseudomonadota</taxon>
        <taxon>Gammaproteobacteria</taxon>
        <taxon>Vibrionales</taxon>
        <taxon>Vibrionaceae</taxon>
        <taxon>Enterovibrio</taxon>
    </lineage>
</organism>
<dbReference type="EMBL" id="NBYY01000008">
    <property type="protein sequence ID" value="PCS23994.1"/>
    <property type="molecule type" value="Genomic_DNA"/>
</dbReference>
<dbReference type="Gene3D" id="3.40.50.720">
    <property type="entry name" value="NAD(P)-binding Rossmann-like Domain"/>
    <property type="match status" value="1"/>
</dbReference>
<accession>A0A2A5T768</accession>
<protein>
    <submittedName>
        <fullName evidence="2">CDP-glucose 4,6-dehydratase-like protein</fullName>
    </submittedName>
</protein>